<name>A0A645FFP0_9ZZZZ</name>
<reference evidence="1" key="1">
    <citation type="submission" date="2019-08" db="EMBL/GenBank/DDBJ databases">
        <authorList>
            <person name="Kucharzyk K."/>
            <person name="Murdoch R.W."/>
            <person name="Higgins S."/>
            <person name="Loffler F."/>
        </authorList>
    </citation>
    <scope>NUCLEOTIDE SEQUENCE</scope>
</reference>
<organism evidence="1">
    <name type="scientific">bioreactor metagenome</name>
    <dbReference type="NCBI Taxonomy" id="1076179"/>
    <lineage>
        <taxon>unclassified sequences</taxon>
        <taxon>metagenomes</taxon>
        <taxon>ecological metagenomes</taxon>
    </lineage>
</organism>
<comment type="caution">
    <text evidence="1">The sequence shown here is derived from an EMBL/GenBank/DDBJ whole genome shotgun (WGS) entry which is preliminary data.</text>
</comment>
<dbReference type="EMBL" id="VSSQ01057521">
    <property type="protein sequence ID" value="MPN11314.1"/>
    <property type="molecule type" value="Genomic_DNA"/>
</dbReference>
<sequence>MVHRVNEVSPVIDALLAELPLVVSGGSSHQVKDLQNGGSLGALVGPVNPHNVVSDDAGLPVGRSCQGNGCRSAGHGVKRLHGVAGCPDMIR</sequence>
<proteinExistence type="predicted"/>
<evidence type="ECO:0000313" key="1">
    <source>
        <dbReference type="EMBL" id="MPN11314.1"/>
    </source>
</evidence>
<protein>
    <submittedName>
        <fullName evidence="1">Uncharacterized protein</fullName>
    </submittedName>
</protein>
<accession>A0A645FFP0</accession>
<dbReference type="AlphaFoldDB" id="A0A645FFP0"/>
<gene>
    <name evidence="1" type="ORF">SDC9_158615</name>
</gene>